<dbReference type="HOGENOM" id="CLU_2710043_0_0_1"/>
<keyword evidence="2" id="KW-1185">Reference proteome</keyword>
<reference evidence="1" key="2">
    <citation type="submission" date="2024-10" db="UniProtKB">
        <authorList>
            <consortium name="EnsemblProtists"/>
        </authorList>
    </citation>
    <scope>IDENTIFICATION</scope>
</reference>
<evidence type="ECO:0000313" key="2">
    <source>
        <dbReference type="Proteomes" id="UP000013827"/>
    </source>
</evidence>
<proteinExistence type="predicted"/>
<dbReference type="PaxDb" id="2903-EOD23942"/>
<reference evidence="2" key="1">
    <citation type="journal article" date="2013" name="Nature">
        <title>Pan genome of the phytoplankton Emiliania underpins its global distribution.</title>
        <authorList>
            <person name="Read B.A."/>
            <person name="Kegel J."/>
            <person name="Klute M.J."/>
            <person name="Kuo A."/>
            <person name="Lefebvre S.C."/>
            <person name="Maumus F."/>
            <person name="Mayer C."/>
            <person name="Miller J."/>
            <person name="Monier A."/>
            <person name="Salamov A."/>
            <person name="Young J."/>
            <person name="Aguilar M."/>
            <person name="Claverie J.M."/>
            <person name="Frickenhaus S."/>
            <person name="Gonzalez K."/>
            <person name="Herman E.K."/>
            <person name="Lin Y.C."/>
            <person name="Napier J."/>
            <person name="Ogata H."/>
            <person name="Sarno A.F."/>
            <person name="Shmutz J."/>
            <person name="Schroeder D."/>
            <person name="de Vargas C."/>
            <person name="Verret F."/>
            <person name="von Dassow P."/>
            <person name="Valentin K."/>
            <person name="Van de Peer Y."/>
            <person name="Wheeler G."/>
            <person name="Dacks J.B."/>
            <person name="Delwiche C.F."/>
            <person name="Dyhrman S.T."/>
            <person name="Glockner G."/>
            <person name="John U."/>
            <person name="Richards T."/>
            <person name="Worden A.Z."/>
            <person name="Zhang X."/>
            <person name="Grigoriev I.V."/>
            <person name="Allen A.E."/>
            <person name="Bidle K."/>
            <person name="Borodovsky M."/>
            <person name="Bowler C."/>
            <person name="Brownlee C."/>
            <person name="Cock J.M."/>
            <person name="Elias M."/>
            <person name="Gladyshev V.N."/>
            <person name="Groth M."/>
            <person name="Guda C."/>
            <person name="Hadaegh A."/>
            <person name="Iglesias-Rodriguez M.D."/>
            <person name="Jenkins J."/>
            <person name="Jones B.M."/>
            <person name="Lawson T."/>
            <person name="Leese F."/>
            <person name="Lindquist E."/>
            <person name="Lobanov A."/>
            <person name="Lomsadze A."/>
            <person name="Malik S.B."/>
            <person name="Marsh M.E."/>
            <person name="Mackinder L."/>
            <person name="Mock T."/>
            <person name="Mueller-Roeber B."/>
            <person name="Pagarete A."/>
            <person name="Parker M."/>
            <person name="Probert I."/>
            <person name="Quesneville H."/>
            <person name="Raines C."/>
            <person name="Rensing S.A."/>
            <person name="Riano-Pachon D.M."/>
            <person name="Richier S."/>
            <person name="Rokitta S."/>
            <person name="Shiraiwa Y."/>
            <person name="Soanes D.M."/>
            <person name="van der Giezen M."/>
            <person name="Wahlund T.M."/>
            <person name="Williams B."/>
            <person name="Wilson W."/>
            <person name="Wolfe G."/>
            <person name="Wurch L.L."/>
        </authorList>
    </citation>
    <scope>NUCLEOTIDE SEQUENCE</scope>
</reference>
<name>A0A0D3JKA7_EMIH1</name>
<dbReference type="Proteomes" id="UP000013827">
    <property type="component" value="Unassembled WGS sequence"/>
</dbReference>
<accession>A0A0D3JKA7</accession>
<sequence length="87" mass="9726">MDGAAWAAAVCEKQMVSRWADASCASPRSAAGSQLGGFLWARVGWLHCRWRWRLDWPRVTRPWQAQRCSPPLSERLPPCCGAAACRL</sequence>
<dbReference type="KEGG" id="ehx:EMIHUDRAFT_435483"/>
<evidence type="ECO:0000313" key="1">
    <source>
        <dbReference type="EnsemblProtists" id="EOD23942"/>
    </source>
</evidence>
<dbReference type="EnsemblProtists" id="EOD23942">
    <property type="protein sequence ID" value="EOD23942"/>
    <property type="gene ID" value="EMIHUDRAFT_435483"/>
</dbReference>
<organism evidence="1 2">
    <name type="scientific">Emiliania huxleyi (strain CCMP1516)</name>
    <dbReference type="NCBI Taxonomy" id="280463"/>
    <lineage>
        <taxon>Eukaryota</taxon>
        <taxon>Haptista</taxon>
        <taxon>Haptophyta</taxon>
        <taxon>Prymnesiophyceae</taxon>
        <taxon>Isochrysidales</taxon>
        <taxon>Noelaerhabdaceae</taxon>
        <taxon>Emiliania</taxon>
    </lineage>
</organism>
<dbReference type="GeneID" id="17269488"/>
<protein>
    <submittedName>
        <fullName evidence="1">Uncharacterized protein</fullName>
    </submittedName>
</protein>
<dbReference type="AlphaFoldDB" id="A0A0D3JKA7"/>
<dbReference type="RefSeq" id="XP_005776371.1">
    <property type="nucleotide sequence ID" value="XM_005776314.1"/>
</dbReference>